<dbReference type="AlphaFoldDB" id="A0A1L6ZIY0"/>
<dbReference type="NCBIfam" id="TIGR02817">
    <property type="entry name" value="adh_fam_1"/>
    <property type="match status" value="1"/>
</dbReference>
<gene>
    <name evidence="3" type="ORF">BSA145_11755</name>
</gene>
<keyword evidence="1" id="KW-0479">Metal-binding</keyword>
<dbReference type="Pfam" id="PF13602">
    <property type="entry name" value="ADH_zinc_N_2"/>
    <property type="match status" value="1"/>
</dbReference>
<protein>
    <recommendedName>
        <fullName evidence="1">Zinc-type alcohol dehydrogenase-like protein</fullName>
    </recommendedName>
</protein>
<evidence type="ECO:0000313" key="3">
    <source>
        <dbReference type="EMBL" id="APT46481.1"/>
    </source>
</evidence>
<dbReference type="InterPro" id="IPR014182">
    <property type="entry name" value="ADH_Zn_typ-1"/>
</dbReference>
<dbReference type="GO" id="GO:0008270">
    <property type="term" value="F:zinc ion binding"/>
    <property type="evidence" value="ECO:0007669"/>
    <property type="project" value="InterPro"/>
</dbReference>
<dbReference type="PANTHER" id="PTHR11695:SF294">
    <property type="entry name" value="RETICULON-4-INTERACTING PROTEIN 1, MITOCHONDRIAL"/>
    <property type="match status" value="1"/>
</dbReference>
<organism evidence="3 4">
    <name type="scientific">Bacillus safensis</name>
    <dbReference type="NCBI Taxonomy" id="561879"/>
    <lineage>
        <taxon>Bacteria</taxon>
        <taxon>Bacillati</taxon>
        <taxon>Bacillota</taxon>
        <taxon>Bacilli</taxon>
        <taxon>Bacillales</taxon>
        <taxon>Bacillaceae</taxon>
        <taxon>Bacillus</taxon>
    </lineage>
</organism>
<dbReference type="InterPro" id="IPR020843">
    <property type="entry name" value="ER"/>
</dbReference>
<dbReference type="RefSeq" id="WP_075622586.1">
    <property type="nucleotide sequence ID" value="NZ_CP015607.1"/>
</dbReference>
<keyword evidence="1" id="KW-0560">Oxidoreductase</keyword>
<feature type="domain" description="Enoyl reductase (ER)" evidence="2">
    <location>
        <begin position="5"/>
        <end position="332"/>
    </location>
</feature>
<name>A0A1L6ZIY0_BACIA</name>
<dbReference type="Pfam" id="PF08240">
    <property type="entry name" value="ADH_N"/>
    <property type="match status" value="1"/>
</dbReference>
<dbReference type="PANTHER" id="PTHR11695">
    <property type="entry name" value="ALCOHOL DEHYDROGENASE RELATED"/>
    <property type="match status" value="1"/>
</dbReference>
<dbReference type="SMART" id="SM00829">
    <property type="entry name" value="PKS_ER"/>
    <property type="match status" value="1"/>
</dbReference>
<evidence type="ECO:0000256" key="1">
    <source>
        <dbReference type="RuleBase" id="RU364000"/>
    </source>
</evidence>
<dbReference type="SUPFAM" id="SSF50129">
    <property type="entry name" value="GroES-like"/>
    <property type="match status" value="1"/>
</dbReference>
<dbReference type="Gene3D" id="3.90.180.10">
    <property type="entry name" value="Medium-chain alcohol dehydrogenases, catalytic domain"/>
    <property type="match status" value="1"/>
</dbReference>
<dbReference type="InterPro" id="IPR013154">
    <property type="entry name" value="ADH-like_N"/>
</dbReference>
<dbReference type="SUPFAM" id="SSF51735">
    <property type="entry name" value="NAD(P)-binding Rossmann-fold domains"/>
    <property type="match status" value="1"/>
</dbReference>
<evidence type="ECO:0000259" key="2">
    <source>
        <dbReference type="SMART" id="SM00829"/>
    </source>
</evidence>
<dbReference type="InterPro" id="IPR011032">
    <property type="entry name" value="GroES-like_sf"/>
</dbReference>
<reference evidence="3 4" key="1">
    <citation type="submission" date="2016-05" db="EMBL/GenBank/DDBJ databases">
        <title>Complete Genome and Methylome Analysis of Psychrotrophic Bacterial Isolates from Antarctic Lake Untersee.</title>
        <authorList>
            <person name="Fomenkov A."/>
            <person name="Akimov V.N."/>
            <person name="Vasilyeva L.V."/>
            <person name="Andersen D."/>
            <person name="Vincze T."/>
            <person name="Roberts R.J."/>
        </authorList>
    </citation>
    <scope>NUCLEOTIDE SEQUENCE [LARGE SCALE GENOMIC DNA]</scope>
    <source>
        <strain evidence="3 4">U14-5</strain>
    </source>
</reference>
<dbReference type="GO" id="GO:0016491">
    <property type="term" value="F:oxidoreductase activity"/>
    <property type="evidence" value="ECO:0007669"/>
    <property type="project" value="UniProtKB-KW"/>
</dbReference>
<dbReference type="EMBL" id="CP015607">
    <property type="protein sequence ID" value="APT46481.1"/>
    <property type="molecule type" value="Genomic_DNA"/>
</dbReference>
<dbReference type="CDD" id="cd08252">
    <property type="entry name" value="AL_MDR"/>
    <property type="match status" value="1"/>
</dbReference>
<evidence type="ECO:0000313" key="4">
    <source>
        <dbReference type="Proteomes" id="UP000185426"/>
    </source>
</evidence>
<dbReference type="InterPro" id="IPR050700">
    <property type="entry name" value="YIM1/Zinc_Alcohol_DH_Fams"/>
</dbReference>
<dbReference type="InterPro" id="IPR036291">
    <property type="entry name" value="NAD(P)-bd_dom_sf"/>
</dbReference>
<dbReference type="Gene3D" id="3.40.50.720">
    <property type="entry name" value="NAD(P)-binding Rossmann-like Domain"/>
    <property type="match status" value="1"/>
</dbReference>
<dbReference type="Proteomes" id="UP000185426">
    <property type="component" value="Chromosome"/>
</dbReference>
<keyword evidence="1" id="KW-0862">Zinc</keyword>
<sequence>MKAVGLLEYLPIEHEQSLMDQEVEKPKASGREVLVKVEAVSVNPVDTKVRSPKDQKEEKLKILGYDASGTVVEVGEACTLFQPGDHVYYAGDITRQGSNSEYQLVDERIVAKKPANLSFAEAAAMPLTTITAYEALFDRMHMKRNAEGSTLLIIGGAGGVGSIAIQLAKLAKATVIATASRPETIEWCLSLGADHIIDHHQPLFAQLEEKGIGEVDFILCLNDTDGHFKGMAEAIKPQGTICTIVENQHNLDIQLLKNKSAAFVWEFMFTRPMYETADMIKQHELLTEAGELFEQGKITHTLTKVLSPINAANLKQAHQTLEQGKMIGKFVLEGFEKGENV</sequence>
<proteinExistence type="inferred from homology"/>
<accession>A0A1L6ZIY0</accession>
<comment type="similarity">
    <text evidence="1">Belongs to the zinc-containing alcohol dehydrogenase family. Quinone oxidoreductase subfamily.</text>
</comment>